<dbReference type="AlphaFoldDB" id="A0A396SUG2"/>
<comment type="caution">
    <text evidence="1">The sequence shown here is derived from an EMBL/GenBank/DDBJ whole genome shotgun (WGS) entry which is preliminary data.</text>
</comment>
<protein>
    <recommendedName>
        <fullName evidence="3">CopG family transcriptional regulator</fullName>
    </recommendedName>
</protein>
<name>A0A396SUG2_9LACO</name>
<organism evidence="1 2">
    <name type="scientific">Lactobacillus bombicola</name>
    <dbReference type="NCBI Taxonomy" id="1505723"/>
    <lineage>
        <taxon>Bacteria</taxon>
        <taxon>Bacillati</taxon>
        <taxon>Bacillota</taxon>
        <taxon>Bacilli</taxon>
        <taxon>Lactobacillales</taxon>
        <taxon>Lactobacillaceae</taxon>
        <taxon>Lactobacillus</taxon>
    </lineage>
</organism>
<evidence type="ECO:0000313" key="2">
    <source>
        <dbReference type="Proteomes" id="UP000265862"/>
    </source>
</evidence>
<gene>
    <name evidence="1" type="ORF">DS835_01485</name>
</gene>
<dbReference type="RefSeq" id="WP_118897605.1">
    <property type="nucleotide sequence ID" value="NZ_QOCV01000003.1"/>
</dbReference>
<sequence>MAFEPNKNIKKALQGSEIKKENITQDVFIPSKNQIERERKKSYTFTLKPSIRKQLTQIAMKHGYNSDSQFLNDLIESIKK</sequence>
<reference evidence="1 2" key="1">
    <citation type="submission" date="2018-07" db="EMBL/GenBank/DDBJ databases">
        <title>Genome sequences of six Lactobacillus spp. isolated from bumble bee guts.</title>
        <authorList>
            <person name="Motta E.V.S."/>
            <person name="Moran N.A."/>
        </authorList>
    </citation>
    <scope>NUCLEOTIDE SEQUENCE [LARGE SCALE GENOMIC DNA]</scope>
    <source>
        <strain evidence="1 2">OCC3</strain>
    </source>
</reference>
<dbReference type="Proteomes" id="UP000265862">
    <property type="component" value="Unassembled WGS sequence"/>
</dbReference>
<proteinExistence type="predicted"/>
<accession>A0A396SUG2</accession>
<evidence type="ECO:0008006" key="3">
    <source>
        <dbReference type="Google" id="ProtNLM"/>
    </source>
</evidence>
<dbReference type="EMBL" id="QOCV01000003">
    <property type="protein sequence ID" value="RHW55074.1"/>
    <property type="molecule type" value="Genomic_DNA"/>
</dbReference>
<evidence type="ECO:0000313" key="1">
    <source>
        <dbReference type="EMBL" id="RHW55074.1"/>
    </source>
</evidence>